<sequence length="84" mass="8917">MQIHSTASRFDGSNARSDTATAELVERGVEFHKTLGKTVATAYFKKQNLPVSVIERILNVSAPRRAAQAGPPASGPGPAPRPFS</sequence>
<gene>
    <name evidence="2" type="ORF">OIK44_20815</name>
</gene>
<accession>A0ABT5K574</accession>
<dbReference type="Proteomes" id="UP001221208">
    <property type="component" value="Unassembled WGS sequence"/>
</dbReference>
<feature type="region of interest" description="Disordered" evidence="1">
    <location>
        <begin position="62"/>
        <end position="84"/>
    </location>
</feature>
<feature type="compositionally biased region" description="Low complexity" evidence="1">
    <location>
        <begin position="62"/>
        <end position="72"/>
    </location>
</feature>
<feature type="compositionally biased region" description="Pro residues" evidence="1">
    <location>
        <begin position="73"/>
        <end position="84"/>
    </location>
</feature>
<evidence type="ECO:0000313" key="3">
    <source>
        <dbReference type="Proteomes" id="UP001221208"/>
    </source>
</evidence>
<dbReference type="EMBL" id="JAQQXR010000009">
    <property type="protein sequence ID" value="MDC8760034.1"/>
    <property type="molecule type" value="Genomic_DNA"/>
</dbReference>
<organism evidence="2 3">
    <name type="scientific">Janthinobacterium fluminis</name>
    <dbReference type="NCBI Taxonomy" id="2987524"/>
    <lineage>
        <taxon>Bacteria</taxon>
        <taxon>Pseudomonadati</taxon>
        <taxon>Pseudomonadota</taxon>
        <taxon>Betaproteobacteria</taxon>
        <taxon>Burkholderiales</taxon>
        <taxon>Oxalobacteraceae</taxon>
        <taxon>Janthinobacterium</taxon>
    </lineage>
</organism>
<comment type="caution">
    <text evidence="2">The sequence shown here is derived from an EMBL/GenBank/DDBJ whole genome shotgun (WGS) entry which is preliminary data.</text>
</comment>
<evidence type="ECO:0000256" key="1">
    <source>
        <dbReference type="SAM" id="MobiDB-lite"/>
    </source>
</evidence>
<dbReference type="RefSeq" id="WP_273673574.1">
    <property type="nucleotide sequence ID" value="NZ_JAQQXR010000009.1"/>
</dbReference>
<evidence type="ECO:0000313" key="2">
    <source>
        <dbReference type="EMBL" id="MDC8760034.1"/>
    </source>
</evidence>
<proteinExistence type="predicted"/>
<name>A0ABT5K574_9BURK</name>
<keyword evidence="3" id="KW-1185">Reference proteome</keyword>
<reference evidence="2 3" key="1">
    <citation type="submission" date="2022-10" db="EMBL/GenBank/DDBJ databases">
        <title>Janthinobacterium sp. hw3 Genome sequencing.</title>
        <authorList>
            <person name="Park S."/>
        </authorList>
    </citation>
    <scope>NUCLEOTIDE SEQUENCE [LARGE SCALE GENOMIC DNA]</scope>
    <source>
        <strain evidence="3">hw3</strain>
    </source>
</reference>
<protein>
    <submittedName>
        <fullName evidence="2">Uncharacterized protein</fullName>
    </submittedName>
</protein>